<feature type="non-terminal residue" evidence="4">
    <location>
        <position position="1"/>
    </location>
</feature>
<evidence type="ECO:0000259" key="2">
    <source>
        <dbReference type="Pfam" id="PF03464"/>
    </source>
</evidence>
<dbReference type="Pfam" id="PF03464">
    <property type="entry name" value="eRF1_2"/>
    <property type="match status" value="1"/>
</dbReference>
<dbReference type="Gene3D" id="3.30.420.60">
    <property type="entry name" value="eRF1 domain 2"/>
    <property type="match status" value="1"/>
</dbReference>
<dbReference type="EMBL" id="AUZZ01004837">
    <property type="protein sequence ID" value="EQD51739.1"/>
    <property type="molecule type" value="Genomic_DNA"/>
</dbReference>
<dbReference type="Gene3D" id="3.40.50.2000">
    <property type="entry name" value="Glycogen Phosphorylase B"/>
    <property type="match status" value="1"/>
</dbReference>
<dbReference type="SUPFAM" id="SSF53756">
    <property type="entry name" value="UDP-Glycosyltransferase/glycogen phosphorylase"/>
    <property type="match status" value="1"/>
</dbReference>
<evidence type="ECO:0000256" key="1">
    <source>
        <dbReference type="SAM" id="MobiDB-lite"/>
    </source>
</evidence>
<protein>
    <submittedName>
        <fullName evidence="4">Translation factor pelota</fullName>
    </submittedName>
</protein>
<reference evidence="4" key="2">
    <citation type="journal article" date="2014" name="ISME J.">
        <title>Microbial stratification in low pH oxic and suboxic macroscopic growths along an acid mine drainage.</title>
        <authorList>
            <person name="Mendez-Garcia C."/>
            <person name="Mesa V."/>
            <person name="Sprenger R.R."/>
            <person name="Richter M."/>
            <person name="Diez M.S."/>
            <person name="Solano J."/>
            <person name="Bargiela R."/>
            <person name="Golyshina O.V."/>
            <person name="Manteca A."/>
            <person name="Ramos J.L."/>
            <person name="Gallego J.R."/>
            <person name="Llorente I."/>
            <person name="Martins Dos Santos V.A."/>
            <person name="Jensen O.N."/>
            <person name="Pelaez A.I."/>
            <person name="Sanchez J."/>
            <person name="Ferrer M."/>
        </authorList>
    </citation>
    <scope>NUCLEOTIDE SEQUENCE</scope>
</reference>
<feature type="region of interest" description="Disordered" evidence="1">
    <location>
        <begin position="180"/>
        <end position="216"/>
    </location>
</feature>
<evidence type="ECO:0000259" key="3">
    <source>
        <dbReference type="Pfam" id="PF03465"/>
    </source>
</evidence>
<feature type="domain" description="eRF1" evidence="3">
    <location>
        <begin position="100"/>
        <end position="182"/>
    </location>
</feature>
<feature type="non-terminal residue" evidence="4">
    <location>
        <position position="276"/>
    </location>
</feature>
<dbReference type="SUPFAM" id="SSF55315">
    <property type="entry name" value="L30e-like"/>
    <property type="match status" value="1"/>
</dbReference>
<dbReference type="InterPro" id="IPR029064">
    <property type="entry name" value="Ribosomal_eL30-like_sf"/>
</dbReference>
<reference evidence="4" key="1">
    <citation type="submission" date="2013-08" db="EMBL/GenBank/DDBJ databases">
        <authorList>
            <person name="Mendez C."/>
            <person name="Richter M."/>
            <person name="Ferrer M."/>
            <person name="Sanchez J."/>
        </authorList>
    </citation>
    <scope>NUCLEOTIDE SEQUENCE</scope>
</reference>
<gene>
    <name evidence="4" type="ORF">B2A_06796</name>
</gene>
<dbReference type="InterPro" id="IPR005142">
    <property type="entry name" value="eRF1_3"/>
</dbReference>
<sequence length="276" mass="29809">DSRGLGKYGRTKASGREKDREGYVQELLEVLVPELARAQGVVVSGPGFFKEELARRLVERSPEWKGRIRVFGTSESGLPGIHELLRSGKAEEALSASVVAREEATVERLLRSLGGGGMGAVGDHEVFQAVRASAVETLLVLEDRLTERPVQDLVESAHQAQSGVLIVRSDGEAGRRLRGLGGWPRSFATPSSRPSRRNPQADRYARSPGGRRGGTWARHALVGGGLSGSVRVLLINHRFLPAEGGTERWTYGLAQALVKRGHQVSVLTQEEPGSPT</sequence>
<accession>T1BFA6</accession>
<dbReference type="InterPro" id="IPR005141">
    <property type="entry name" value="eRF1_2"/>
</dbReference>
<comment type="caution">
    <text evidence="4">The sequence shown here is derived from an EMBL/GenBank/DDBJ whole genome shotgun (WGS) entry which is preliminary data.</text>
</comment>
<name>T1BFA6_9ZZZZ</name>
<dbReference type="InterPro" id="IPR042226">
    <property type="entry name" value="eFR1_2_sf"/>
</dbReference>
<dbReference type="SUPFAM" id="SSF53137">
    <property type="entry name" value="Translational machinery components"/>
    <property type="match status" value="1"/>
</dbReference>
<feature type="domain" description="eRF1" evidence="2">
    <location>
        <begin position="16"/>
        <end position="95"/>
    </location>
</feature>
<organism evidence="4">
    <name type="scientific">mine drainage metagenome</name>
    <dbReference type="NCBI Taxonomy" id="410659"/>
    <lineage>
        <taxon>unclassified sequences</taxon>
        <taxon>metagenomes</taxon>
        <taxon>ecological metagenomes</taxon>
    </lineage>
</organism>
<dbReference type="Pfam" id="PF03465">
    <property type="entry name" value="eRF1_3"/>
    <property type="match status" value="1"/>
</dbReference>
<dbReference type="AlphaFoldDB" id="T1BFA6"/>
<proteinExistence type="predicted"/>
<dbReference type="Gene3D" id="3.30.1330.30">
    <property type="match status" value="1"/>
</dbReference>
<evidence type="ECO:0000313" key="4">
    <source>
        <dbReference type="EMBL" id="EQD51739.1"/>
    </source>
</evidence>